<evidence type="ECO:0000256" key="7">
    <source>
        <dbReference type="ARBA" id="ARBA00023017"/>
    </source>
</evidence>
<evidence type="ECO:0000256" key="5">
    <source>
        <dbReference type="ARBA" id="ARBA00022741"/>
    </source>
</evidence>
<keyword evidence="4" id="KW-0493">Microtubule</keyword>
<dbReference type="InterPro" id="IPR024743">
    <property type="entry name" value="Dynein_HC_stalk"/>
</dbReference>
<dbReference type="Gene3D" id="1.20.920.20">
    <property type="match status" value="1"/>
</dbReference>
<dbReference type="InterPro" id="IPR024317">
    <property type="entry name" value="Dynein_heavy_chain_D4_dom"/>
</dbReference>
<dbReference type="InterPro" id="IPR027417">
    <property type="entry name" value="P-loop_NTPase"/>
</dbReference>
<dbReference type="FunFam" id="1.20.920.30:FF:000006">
    <property type="entry name" value="Cytoplasmic dynein 2 heavy chain 1"/>
    <property type="match status" value="1"/>
</dbReference>
<dbReference type="InterPro" id="IPR026983">
    <property type="entry name" value="DHC"/>
</dbReference>
<dbReference type="GO" id="GO:0005524">
    <property type="term" value="F:ATP binding"/>
    <property type="evidence" value="ECO:0007669"/>
    <property type="project" value="UniProtKB-KW"/>
</dbReference>
<evidence type="ECO:0000256" key="4">
    <source>
        <dbReference type="ARBA" id="ARBA00022701"/>
    </source>
</evidence>
<evidence type="ECO:0000256" key="12">
    <source>
        <dbReference type="ARBA" id="ARBA00023273"/>
    </source>
</evidence>
<evidence type="ECO:0000256" key="6">
    <source>
        <dbReference type="ARBA" id="ARBA00022840"/>
    </source>
</evidence>
<dbReference type="SUPFAM" id="SSF52540">
    <property type="entry name" value="P-loop containing nucleoside triphosphate hydrolases"/>
    <property type="match status" value="2"/>
</dbReference>
<accession>A0AAN8XCQ1</accession>
<dbReference type="Pfam" id="PF12780">
    <property type="entry name" value="AAA_8"/>
    <property type="match status" value="1"/>
</dbReference>
<protein>
    <submittedName>
        <fullName evidence="17">Uncharacterized protein</fullName>
    </submittedName>
</protein>
<evidence type="ECO:0000256" key="3">
    <source>
        <dbReference type="ARBA" id="ARBA00022490"/>
    </source>
</evidence>
<keyword evidence="6" id="KW-0067">ATP-binding</keyword>
<evidence type="ECO:0000256" key="8">
    <source>
        <dbReference type="ARBA" id="ARBA00023054"/>
    </source>
</evidence>
<feature type="domain" description="Dynein 2 heavy chain 1 cytoplasmic ATPase lid" evidence="16">
    <location>
        <begin position="92"/>
        <end position="189"/>
    </location>
</feature>
<keyword evidence="9" id="KW-0969">Cilium</keyword>
<dbReference type="Pfam" id="PF12777">
    <property type="entry name" value="MT"/>
    <property type="match status" value="1"/>
</dbReference>
<evidence type="ECO:0000313" key="17">
    <source>
        <dbReference type="EMBL" id="KAK7078013.1"/>
    </source>
</evidence>
<name>A0AAN8XCQ1_HALRR</name>
<dbReference type="InterPro" id="IPR054354">
    <property type="entry name" value="DYNC2H1-like_lid"/>
</dbReference>
<evidence type="ECO:0000256" key="9">
    <source>
        <dbReference type="ARBA" id="ARBA00023069"/>
    </source>
</evidence>
<keyword evidence="10" id="KW-0505">Motor protein</keyword>
<keyword evidence="3" id="KW-0963">Cytoplasm</keyword>
<dbReference type="AlphaFoldDB" id="A0AAN8XCQ1"/>
<feature type="domain" description="Dynein heavy chain coiled coil stalk" evidence="14">
    <location>
        <begin position="522"/>
        <end position="735"/>
    </location>
</feature>
<keyword evidence="8 13" id="KW-0175">Coiled coil</keyword>
<dbReference type="FunFam" id="1.20.920.20:FF:000002">
    <property type="entry name" value="Cytoplasmic dynein 1 heavy chain"/>
    <property type="match status" value="1"/>
</dbReference>
<dbReference type="GO" id="GO:0051959">
    <property type="term" value="F:dynein light intermediate chain binding"/>
    <property type="evidence" value="ECO:0007669"/>
    <property type="project" value="InterPro"/>
</dbReference>
<comment type="subcellular location">
    <subcellularLocation>
        <location evidence="1">Cytoplasm</location>
        <location evidence="1">Cytoskeleton</location>
        <location evidence="1">Cilium axoneme</location>
    </subcellularLocation>
</comment>
<evidence type="ECO:0000259" key="14">
    <source>
        <dbReference type="Pfam" id="PF12777"/>
    </source>
</evidence>
<evidence type="ECO:0000256" key="2">
    <source>
        <dbReference type="ARBA" id="ARBA00008887"/>
    </source>
</evidence>
<dbReference type="Proteomes" id="UP001381693">
    <property type="component" value="Unassembled WGS sequence"/>
</dbReference>
<dbReference type="GO" id="GO:0005858">
    <property type="term" value="C:axonemal dynein complex"/>
    <property type="evidence" value="ECO:0007669"/>
    <property type="project" value="TreeGrafter"/>
</dbReference>
<proteinExistence type="inferred from homology"/>
<gene>
    <name evidence="17" type="ORF">SK128_012525</name>
</gene>
<dbReference type="GO" id="GO:0045505">
    <property type="term" value="F:dynein intermediate chain binding"/>
    <property type="evidence" value="ECO:0007669"/>
    <property type="project" value="InterPro"/>
</dbReference>
<keyword evidence="12" id="KW-0966">Cell projection</keyword>
<comment type="similarity">
    <text evidence="2">Belongs to the dynein heavy chain family.</text>
</comment>
<keyword evidence="18" id="KW-1185">Reference proteome</keyword>
<sequence length="755" mass="84757">MIYEWPNIGCDVKNYISLGVPMNTCQQVVTYRGFYDSNLEWVGLEGVQVVASMTGGSALGRHQLSTRFTSIVRIASIGYPEREQLVGVYSAYLQPVLNTVSPGHPIWNTQNKAQQLAASMVNVYQNVRNSFSVDDYSHYLFTPRDLTRWVLGLLRYQLPDKDTAAQPLLEVWLYEACRLFRDKLAEDEDIQKFDGIVLGTLHSDWGTDLQNQIVNNYYVTSAVQAIAPGAPVPQEGYKMGHMTSENWTQIVEKAVRQYSREKIELDLLLFSEVLDAMARVDRILTVPGGSLLLAGRSGVGRRTAVTVIANFHGLRVMSPNTSLGYSIKNFKNDLKQVMQSAGVDGEQVLLLLEDHHLVSSDFLEVINSLLMAGEVPGLYTPEELDPLLMPLKDEAANEGFRGSQFAYFASRVLKNLHIALIMDCSNQDFSVQCESNPALYKQCTVLWMEGWSQDTMVQIPSMLLQENEKDSSGGAEFLQSFLTIHESLPTHLATPKRYMSLLHTYQAIHAKKKEGVTTRQQHLKAGVSKLKEARKVVSELKSEAAKKEKILNEKQGEANKALQLITDTMKNANDQKTQMETLKDQTLQENQKIAERKKNIDAELAEIEPLVQEAKVAVGNIKSEALSEIRSLRAPPEVIRDILEGVLRLMGVQDTSWNSMKTFLAKRGIKEEIRNYDPRHVTPDARTSVEKLLTERADSFKPAVAKRASTAAAPLAAWVKANVQFSYVLQKVKPLEEEQTRLERLVELLIVVCHC</sequence>
<dbReference type="Gene3D" id="3.40.50.300">
    <property type="entry name" value="P-loop containing nucleotide triphosphate hydrolases"/>
    <property type="match status" value="2"/>
</dbReference>
<dbReference type="GO" id="GO:0005874">
    <property type="term" value="C:microtubule"/>
    <property type="evidence" value="ECO:0007669"/>
    <property type="project" value="UniProtKB-KW"/>
</dbReference>
<dbReference type="PANTHER" id="PTHR46532">
    <property type="entry name" value="MALE FERTILITY FACTOR KL5"/>
    <property type="match status" value="1"/>
</dbReference>
<dbReference type="Gene3D" id="1.20.920.30">
    <property type="match status" value="1"/>
</dbReference>
<dbReference type="PANTHER" id="PTHR46532:SF15">
    <property type="entry name" value="CYTOPLASMIC DYNEIN 2 HEAVY CHAIN 1"/>
    <property type="match status" value="1"/>
</dbReference>
<evidence type="ECO:0000256" key="11">
    <source>
        <dbReference type="ARBA" id="ARBA00023212"/>
    </source>
</evidence>
<dbReference type="FunFam" id="3.40.50.300:FF:001810">
    <property type="entry name" value="Cytoplasmic dynein 2 heavy chain 1"/>
    <property type="match status" value="1"/>
</dbReference>
<evidence type="ECO:0000313" key="18">
    <source>
        <dbReference type="Proteomes" id="UP001381693"/>
    </source>
</evidence>
<evidence type="ECO:0000256" key="10">
    <source>
        <dbReference type="ARBA" id="ARBA00023175"/>
    </source>
</evidence>
<reference evidence="17 18" key="1">
    <citation type="submission" date="2023-11" db="EMBL/GenBank/DDBJ databases">
        <title>Halocaridina rubra genome assembly.</title>
        <authorList>
            <person name="Smith C."/>
        </authorList>
    </citation>
    <scope>NUCLEOTIDE SEQUENCE [LARGE SCALE GENOMIC DNA]</scope>
    <source>
        <strain evidence="17">EP-1</strain>
        <tissue evidence="17">Whole</tissue>
    </source>
</reference>
<keyword evidence="11" id="KW-0206">Cytoskeleton</keyword>
<evidence type="ECO:0000259" key="15">
    <source>
        <dbReference type="Pfam" id="PF12780"/>
    </source>
</evidence>
<evidence type="ECO:0000256" key="1">
    <source>
        <dbReference type="ARBA" id="ARBA00004430"/>
    </source>
</evidence>
<keyword evidence="5" id="KW-0547">Nucleotide-binding</keyword>
<feature type="coiled-coil region" evidence="13">
    <location>
        <begin position="530"/>
        <end position="603"/>
    </location>
</feature>
<dbReference type="GO" id="GO:0007018">
    <property type="term" value="P:microtubule-based movement"/>
    <property type="evidence" value="ECO:0007669"/>
    <property type="project" value="InterPro"/>
</dbReference>
<feature type="domain" description="Dynein heavy chain AAA module D4" evidence="15">
    <location>
        <begin position="265"/>
        <end position="489"/>
    </location>
</feature>
<keyword evidence="7" id="KW-0243">Dynein</keyword>
<evidence type="ECO:0000256" key="13">
    <source>
        <dbReference type="SAM" id="Coils"/>
    </source>
</evidence>
<organism evidence="17 18">
    <name type="scientific">Halocaridina rubra</name>
    <name type="common">Hawaiian red shrimp</name>
    <dbReference type="NCBI Taxonomy" id="373956"/>
    <lineage>
        <taxon>Eukaryota</taxon>
        <taxon>Metazoa</taxon>
        <taxon>Ecdysozoa</taxon>
        <taxon>Arthropoda</taxon>
        <taxon>Crustacea</taxon>
        <taxon>Multicrustacea</taxon>
        <taxon>Malacostraca</taxon>
        <taxon>Eumalacostraca</taxon>
        <taxon>Eucarida</taxon>
        <taxon>Decapoda</taxon>
        <taxon>Pleocyemata</taxon>
        <taxon>Caridea</taxon>
        <taxon>Atyoidea</taxon>
        <taxon>Atyidae</taxon>
        <taxon>Halocaridina</taxon>
    </lineage>
</organism>
<dbReference type="Pfam" id="PF22597">
    <property type="entry name" value="DYN_lid"/>
    <property type="match status" value="1"/>
</dbReference>
<evidence type="ECO:0000259" key="16">
    <source>
        <dbReference type="Pfam" id="PF22597"/>
    </source>
</evidence>
<comment type="caution">
    <text evidence="17">The sequence shown here is derived from an EMBL/GenBank/DDBJ whole genome shotgun (WGS) entry which is preliminary data.</text>
</comment>
<dbReference type="EMBL" id="JAXCGZ010008070">
    <property type="protein sequence ID" value="KAK7078013.1"/>
    <property type="molecule type" value="Genomic_DNA"/>
</dbReference>